<dbReference type="EMBL" id="BPVZ01000153">
    <property type="protein sequence ID" value="GKV41793.1"/>
    <property type="molecule type" value="Genomic_DNA"/>
</dbReference>
<comment type="caution">
    <text evidence="2">The sequence shown here is derived from an EMBL/GenBank/DDBJ whole genome shotgun (WGS) entry which is preliminary data.</text>
</comment>
<evidence type="ECO:0000313" key="2">
    <source>
        <dbReference type="EMBL" id="GKV41793.1"/>
    </source>
</evidence>
<dbReference type="Proteomes" id="UP001054252">
    <property type="component" value="Unassembled WGS sequence"/>
</dbReference>
<sequence>MYLTPTKLSFQLCLLKSLAPIFESCLDFQRRNPRSMGSAGEGNGEGEREAKGERKERSKK</sequence>
<keyword evidence="3" id="KW-1185">Reference proteome</keyword>
<dbReference type="AlphaFoldDB" id="A0AAV5LYK1"/>
<name>A0AAV5LYK1_9ROSI</name>
<feature type="region of interest" description="Disordered" evidence="1">
    <location>
        <begin position="32"/>
        <end position="60"/>
    </location>
</feature>
<proteinExistence type="predicted"/>
<protein>
    <submittedName>
        <fullName evidence="2">Uncharacterized protein</fullName>
    </submittedName>
</protein>
<gene>
    <name evidence="2" type="ORF">SLEP1_g49285</name>
</gene>
<reference evidence="2 3" key="1">
    <citation type="journal article" date="2021" name="Commun. Biol.">
        <title>The genome of Shorea leprosula (Dipterocarpaceae) highlights the ecological relevance of drought in aseasonal tropical rainforests.</title>
        <authorList>
            <person name="Ng K.K.S."/>
            <person name="Kobayashi M.J."/>
            <person name="Fawcett J.A."/>
            <person name="Hatakeyama M."/>
            <person name="Paape T."/>
            <person name="Ng C.H."/>
            <person name="Ang C.C."/>
            <person name="Tnah L.H."/>
            <person name="Lee C.T."/>
            <person name="Nishiyama T."/>
            <person name="Sese J."/>
            <person name="O'Brien M.J."/>
            <person name="Copetti D."/>
            <person name="Mohd Noor M.I."/>
            <person name="Ong R.C."/>
            <person name="Putra M."/>
            <person name="Sireger I.Z."/>
            <person name="Indrioko S."/>
            <person name="Kosugi Y."/>
            <person name="Izuno A."/>
            <person name="Isagi Y."/>
            <person name="Lee S.L."/>
            <person name="Shimizu K.K."/>
        </authorList>
    </citation>
    <scope>NUCLEOTIDE SEQUENCE [LARGE SCALE GENOMIC DNA]</scope>
    <source>
        <strain evidence="2">214</strain>
    </source>
</reference>
<evidence type="ECO:0000313" key="3">
    <source>
        <dbReference type="Proteomes" id="UP001054252"/>
    </source>
</evidence>
<organism evidence="2 3">
    <name type="scientific">Rubroshorea leprosula</name>
    <dbReference type="NCBI Taxonomy" id="152421"/>
    <lineage>
        <taxon>Eukaryota</taxon>
        <taxon>Viridiplantae</taxon>
        <taxon>Streptophyta</taxon>
        <taxon>Embryophyta</taxon>
        <taxon>Tracheophyta</taxon>
        <taxon>Spermatophyta</taxon>
        <taxon>Magnoliopsida</taxon>
        <taxon>eudicotyledons</taxon>
        <taxon>Gunneridae</taxon>
        <taxon>Pentapetalae</taxon>
        <taxon>rosids</taxon>
        <taxon>malvids</taxon>
        <taxon>Malvales</taxon>
        <taxon>Dipterocarpaceae</taxon>
        <taxon>Rubroshorea</taxon>
    </lineage>
</organism>
<evidence type="ECO:0000256" key="1">
    <source>
        <dbReference type="SAM" id="MobiDB-lite"/>
    </source>
</evidence>
<accession>A0AAV5LYK1</accession>
<feature type="compositionally biased region" description="Basic and acidic residues" evidence="1">
    <location>
        <begin position="45"/>
        <end position="60"/>
    </location>
</feature>